<feature type="transmembrane region" description="Helical" evidence="1">
    <location>
        <begin position="1296"/>
        <end position="1318"/>
    </location>
</feature>
<evidence type="ECO:0000259" key="5">
    <source>
        <dbReference type="Pfam" id="PF24893"/>
    </source>
</evidence>
<keyword evidence="1" id="KW-0812">Transmembrane</keyword>
<accession>F4Q8B2</accession>
<dbReference type="Pfam" id="PF23033">
    <property type="entry name" value="DUF7034"/>
    <property type="match status" value="1"/>
</dbReference>
<proteinExistence type="predicted"/>
<dbReference type="Pfam" id="PF23034">
    <property type="entry name" value="DUF7035"/>
    <property type="match status" value="1"/>
</dbReference>
<evidence type="ECO:0000259" key="3">
    <source>
        <dbReference type="Pfam" id="PF23033"/>
    </source>
</evidence>
<dbReference type="EMBL" id="GL883025">
    <property type="protein sequence ID" value="EGG16012.1"/>
    <property type="molecule type" value="Genomic_DNA"/>
</dbReference>
<dbReference type="Pfam" id="PF24893">
    <property type="entry name" value="DUF7743"/>
    <property type="match status" value="1"/>
</dbReference>
<evidence type="ECO:0000259" key="2">
    <source>
        <dbReference type="Pfam" id="PF22933"/>
    </source>
</evidence>
<protein>
    <recommendedName>
        <fullName evidence="8">EGF-like domain-containing protein</fullName>
    </recommendedName>
</protein>
<dbReference type="InterPro" id="IPR055462">
    <property type="entry name" value="DUF7034"/>
</dbReference>
<evidence type="ECO:0000313" key="7">
    <source>
        <dbReference type="Proteomes" id="UP000007797"/>
    </source>
</evidence>
<gene>
    <name evidence="6" type="ORF">DFA_09684</name>
</gene>
<feature type="domain" description="DUF7743" evidence="5">
    <location>
        <begin position="431"/>
        <end position="531"/>
    </location>
</feature>
<sequence>MKFTPIIVITTFKNIKEKNKNLIQGSLDVIKITPSYKTYSTNSTTTKNQCHQAYMILVDSTTPFKPTLTAGDPSYDAFASFQMSHNYNVTRMIWTALITYQIGVYPKLIFTIGNTEGQISDNVFPPFTCIDPASIQLIMPNITSTLYTYTDLLTRKFEITPEPFDSSIWYSCSIPTPYSCYTQTIPALNSITVSVMTNYGSEIGYTDTIPIRIFNDFNPTGLTIQLPPINPSAPVDYSIVNVLQSPLATSQETYLMGYHNPTTSTATIKYSNPHQMANLCDQYRYCSPLIPTQGNPQEGMLFLSTSLSPNSFPWSFYLINTTNSASFPLLFQSSFLISIVTPASSSLISFATGNGLTELTYDNALLDYSIRMNYMDVVSIVYTVPAPFGQRVYDGIQTYTFPIVSTYTNLLVYFTQYGSNGRNVGPILPKTDIIAPKVLNVDYRKIARSYIVTLKLSDNESGVSKISFMDQTFGLSTLVAGNSTFGTFVFEIPEVAISASASNELLVIDAASNYFQPYERVYNDNMDSLPHPSIFYNQLVTADNFTYFKFIPNLVDTTDGPVPVSLLFNLTVDDNGNRRNLGLDCSFLLSTFTRNYRVLSLTTRSYYHPLDNLLRCDFTIPQYTNNITAFYNFDSSLIPLTQPYLIEKFGQQANLEIYSKNSMDHLPPYFIAYEIPTDATGDKITYSFTVSDPINGLANGSIEIRSSISPIPMIGKIVLVDNGGWESKYLEESSESASYFSPFFSVSDVIAMTTVTCTPSMNENTPPYLTSFKVSKTFIDVGSNDRTIQFNLTAADDGIGLKGYPTIYLLDRLGQSLVVEPTVKESPFFYYNYTLPHGFGVNDGNILLSVYGLRDKLDNLDGYSTLRLNSSGFVSTIRVGYSLDIPSISSVEGLYSYPTRVPVQPNNEIITIRGRGFGDNIQQLIGTIEYGNGTSLQHMITMAHHVMVFMEYNPRLAVIDRPVRVSLRRMTNNQGHAINVMPIPLLPPLLFVPTPAACAPSPTSSVNCTGNGQCTFDGCVCNRGWSGFFCESTVINVDQPIYNETSPIIDIIVKENATTVIRSVIAVVAIRELTMDGKVFQEYRPKNWTLNMTTPDNNNTNSNSNTSSIELKYHTILQQTQTLVNVTIEWFAVDSQVEFANQTISIPATSTKVSIGISAYPFDTVMNTLQVVLRTSVEANYDSECSSREYGFGEQDNLDWMKLNIDDKSLWGQFIRRGILDDRIATINNQIITDYIDSSDNDTSSSSTTNYVGLDVPYFSRYVQLDPNFVHLVNVDGDMSDSTCKTSPSGLTMGQIAGIVVGCIAGGAIAIASTIYILHKRKFIKSQKKLDLKLKRASTSESDN</sequence>
<feature type="domain" description="DUF7034" evidence="3">
    <location>
        <begin position="767"/>
        <end position="882"/>
    </location>
</feature>
<keyword evidence="7" id="KW-1185">Reference proteome</keyword>
<dbReference type="PANTHER" id="PTHR31378:SF17">
    <property type="match status" value="1"/>
</dbReference>
<dbReference type="InterPro" id="IPR056645">
    <property type="entry name" value="DUF7743"/>
</dbReference>
<evidence type="ECO:0000259" key="4">
    <source>
        <dbReference type="Pfam" id="PF23034"/>
    </source>
</evidence>
<feature type="domain" description="ComC supersandwich" evidence="2">
    <location>
        <begin position="1064"/>
        <end position="1270"/>
    </location>
</feature>
<dbReference type="KEGG" id="dfa:DFA_09684"/>
<reference evidence="7" key="1">
    <citation type="journal article" date="2011" name="Genome Res.">
        <title>Phylogeny-wide analysis of social amoeba genomes highlights ancient origins for complex intercellular communication.</title>
        <authorList>
            <person name="Heidel A.J."/>
            <person name="Lawal H.M."/>
            <person name="Felder M."/>
            <person name="Schilde C."/>
            <person name="Helps N.R."/>
            <person name="Tunggal B."/>
            <person name="Rivero F."/>
            <person name="John U."/>
            <person name="Schleicher M."/>
            <person name="Eichinger L."/>
            <person name="Platzer M."/>
            <person name="Noegel A.A."/>
            <person name="Schaap P."/>
            <person name="Gloeckner G."/>
        </authorList>
    </citation>
    <scope>NUCLEOTIDE SEQUENCE [LARGE SCALE GENOMIC DNA]</scope>
    <source>
        <strain evidence="7">SH3</strain>
    </source>
</reference>
<evidence type="ECO:0000256" key="1">
    <source>
        <dbReference type="SAM" id="Phobius"/>
    </source>
</evidence>
<dbReference type="InterPro" id="IPR054484">
    <property type="entry name" value="ComC_SSD"/>
</dbReference>
<dbReference type="GeneID" id="14867972"/>
<feature type="domain" description="DUF7035" evidence="4">
    <location>
        <begin position="663"/>
        <end position="712"/>
    </location>
</feature>
<keyword evidence="1" id="KW-0472">Membrane</keyword>
<name>F4Q8B2_CACFS</name>
<keyword evidence="1" id="KW-1133">Transmembrane helix</keyword>
<dbReference type="Pfam" id="PF22933">
    <property type="entry name" value="ComC_SSD"/>
    <property type="match status" value="1"/>
</dbReference>
<organism evidence="6 7">
    <name type="scientific">Cavenderia fasciculata</name>
    <name type="common">Slime mold</name>
    <name type="synonym">Dictyostelium fasciculatum</name>
    <dbReference type="NCBI Taxonomy" id="261658"/>
    <lineage>
        <taxon>Eukaryota</taxon>
        <taxon>Amoebozoa</taxon>
        <taxon>Evosea</taxon>
        <taxon>Eumycetozoa</taxon>
        <taxon>Dictyostelia</taxon>
        <taxon>Acytosteliales</taxon>
        <taxon>Cavenderiaceae</taxon>
        <taxon>Cavenderia</taxon>
    </lineage>
</organism>
<dbReference type="RefSeq" id="XP_004352337.1">
    <property type="nucleotide sequence ID" value="XM_004352285.1"/>
</dbReference>
<dbReference type="PANTHER" id="PTHR31378">
    <property type="entry name" value="EGF-LIKE DOMAIN-CONTAINING PROTEIN-RELATED-RELATED"/>
    <property type="match status" value="1"/>
</dbReference>
<dbReference type="Proteomes" id="UP000007797">
    <property type="component" value="Unassembled WGS sequence"/>
</dbReference>
<dbReference type="InterPro" id="IPR055463">
    <property type="entry name" value="DUF7035"/>
</dbReference>
<evidence type="ECO:0008006" key="8">
    <source>
        <dbReference type="Google" id="ProtNLM"/>
    </source>
</evidence>
<evidence type="ECO:0000313" key="6">
    <source>
        <dbReference type="EMBL" id="EGG16012.1"/>
    </source>
</evidence>